<dbReference type="Gene3D" id="1.10.390.10">
    <property type="entry name" value="Neutral Protease Domain 2"/>
    <property type="match status" value="1"/>
</dbReference>
<protein>
    <submittedName>
        <fullName evidence="3">M1-family alanyl aminopeptidase, putative</fullName>
        <ecNumber evidence="3">3.4.11.2</ecNumber>
    </submittedName>
</protein>
<dbReference type="Proteomes" id="UP000220797">
    <property type="component" value="Unassembled WGS sequence"/>
</dbReference>
<name>A0A1J1GV55_PLAGA</name>
<evidence type="ECO:0000259" key="2">
    <source>
        <dbReference type="Pfam" id="PF01433"/>
    </source>
</evidence>
<keyword evidence="1" id="KW-1133">Transmembrane helix</keyword>
<dbReference type="OrthoDB" id="79562at2759"/>
<sequence length="1065" mass="130135">MKTDQFYLYHLKKNIKSNKIIKPLMYRIHLIFLKLTPIFKYCGFSIIFFLKTTNKKEKLRVYTDTNHLIIINMFIVFPSNIIEKINDKNIKKKHNYIEIYLKGFVLGGIYKLLTFFYYKNKKESIEGIYVLKIRKPLEKRECKNNNSNYVEDSTTDNKFYLYFQNNSETILNFDFKNIKFLDKNSYNYINTFCEFFYLPLIFPCLQDNIYKANFKLSISFQIKLKGSKNLNNNFKLSYLSSYNKINKHINYLENINKLQNKNTKKRIKKCKEKLKYANTKNERNFINVINPSNLVVTNSKLKNIHYSKIKVYFNSFLLKKHSINKSIYYIIMNLLKNKYGNLYIIRNYKKRKFYYSKKINKYNNKKLSKSNKEKEFITYEYHRTNKIVHYTFCLFIGLYFKIYFKIRGLHVYIFIEKSSSYNKSKYIFFINILKSILTMFLKINIFRKKLTEEKFLQFILLSKYKYIGEENYNCFTFLISIIEVNENDNIYKKLLCIKLVIHEIFHSLWGNCLYFKKDKYLWCKEGLTRYYELKFSETFLKKIKKNCKCILSISYILDSFFYVQVADTLNTYNHTLNIDNKVCYKYIHKNILKKNKNKRNNNHFYKKDIHHFYNFLTYNKGMNIFKMISVICNPYFDIIMNFIYHTFFNHSISYKKILIFFHFFFIHFHIKPFFLNYNGYIKRVNQLKTIIIKKKKFQLKNLVRNLKKKIIHKNNVIYIYKKSKRKKVKKKFKKIKSATYLHSHKSILSWFHLNFVKISFKKSFLTYYKKIYRKNITNKVVNENKIKRNIILAKKYTKKNILKNILENYINIVGPPKIFVKFLKNKSKLLIVQKHFYYDNYEQKFKETNILFHIPIIFIFNNKIYKILLKKKFILIDVEIKNKKYLNDENKKKKKKKFSENTIIINPKNKCYFSYHFVNMYSFKFLINSIKNRKSYKYEIFNIIINIILNYLIHIKSRNQAKCVNSLILRQLLLVYKLLQTKVNEKCDAYIIGIFLCIEFFNCYFHFSSYFINIENNKLKMKIKKEITKNKYFDKMDRKIDFLLKDFRSYLSQIFFFFKESICTM</sequence>
<feature type="transmembrane region" description="Helical" evidence="1">
    <location>
        <begin position="99"/>
        <end position="118"/>
    </location>
</feature>
<dbReference type="InterPro" id="IPR014782">
    <property type="entry name" value="Peptidase_M1_dom"/>
</dbReference>
<dbReference type="GO" id="GO:0016285">
    <property type="term" value="F:alanyl aminopeptidase activity"/>
    <property type="evidence" value="ECO:0007669"/>
    <property type="project" value="UniProtKB-EC"/>
</dbReference>
<evidence type="ECO:0000256" key="1">
    <source>
        <dbReference type="SAM" id="Phobius"/>
    </source>
</evidence>
<evidence type="ECO:0000313" key="3">
    <source>
        <dbReference type="EMBL" id="CRG94922.1"/>
    </source>
</evidence>
<feature type="domain" description="Peptidase M1 membrane alanine aminopeptidase" evidence="2">
    <location>
        <begin position="456"/>
        <end position="657"/>
    </location>
</feature>
<dbReference type="Pfam" id="PF01433">
    <property type="entry name" value="Peptidase_M1"/>
    <property type="match status" value="1"/>
</dbReference>
<keyword evidence="1" id="KW-0812">Transmembrane</keyword>
<keyword evidence="3" id="KW-0645">Protease</keyword>
<dbReference type="OMA" id="YINTFCE"/>
<feature type="transmembrane region" description="Helical" evidence="1">
    <location>
        <begin position="426"/>
        <end position="445"/>
    </location>
</feature>
<keyword evidence="3" id="KW-0378">Hydrolase</keyword>
<comment type="caution">
    <text evidence="3">The sequence shown here is derived from an EMBL/GenBank/DDBJ whole genome shotgun (WGS) entry which is preliminary data.</text>
</comment>
<feature type="transmembrane region" description="Helical" evidence="1">
    <location>
        <begin position="624"/>
        <end position="645"/>
    </location>
</feature>
<dbReference type="VEuPathDB" id="PlasmoDB:PGAL8A_00231900"/>
<reference evidence="3" key="1">
    <citation type="submission" date="2015-04" db="EMBL/GenBank/DDBJ databases">
        <authorList>
            <consortium name="Pathogen Informatics"/>
        </authorList>
    </citation>
    <scope>NUCLEOTIDE SEQUENCE [LARGE SCALE GENOMIC DNA]</scope>
    <source>
        <strain evidence="3">8A</strain>
    </source>
</reference>
<feature type="transmembrane region" description="Helical" evidence="1">
    <location>
        <begin position="936"/>
        <end position="953"/>
    </location>
</feature>
<dbReference type="SUPFAM" id="SSF55486">
    <property type="entry name" value="Metalloproteases ('zincins'), catalytic domain"/>
    <property type="match status" value="1"/>
</dbReference>
<feature type="transmembrane region" description="Helical" evidence="1">
    <location>
        <begin position="387"/>
        <end position="406"/>
    </location>
</feature>
<keyword evidence="3" id="KW-0031">Aminopeptidase</keyword>
<feature type="transmembrane region" description="Helical" evidence="1">
    <location>
        <begin position="28"/>
        <end position="49"/>
    </location>
</feature>
<keyword evidence="4" id="KW-1185">Reference proteome</keyword>
<keyword evidence="1" id="KW-0472">Membrane</keyword>
<dbReference type="GO" id="GO:0008270">
    <property type="term" value="F:zinc ion binding"/>
    <property type="evidence" value="ECO:0007669"/>
    <property type="project" value="InterPro"/>
</dbReference>
<dbReference type="EMBL" id="CVMV01000032">
    <property type="protein sequence ID" value="CRG94922.1"/>
    <property type="molecule type" value="Genomic_DNA"/>
</dbReference>
<dbReference type="InterPro" id="IPR027268">
    <property type="entry name" value="Peptidase_M4/M1_CTD_sf"/>
</dbReference>
<gene>
    <name evidence="3" type="ORF">PGAL8A_00231900</name>
</gene>
<feature type="transmembrane region" description="Helical" evidence="1">
    <location>
        <begin position="61"/>
        <end position="79"/>
    </location>
</feature>
<feature type="transmembrane region" description="Helical" evidence="1">
    <location>
        <begin position="657"/>
        <end position="677"/>
    </location>
</feature>
<organism evidence="3 4">
    <name type="scientific">Plasmodium gallinaceum</name>
    <dbReference type="NCBI Taxonomy" id="5849"/>
    <lineage>
        <taxon>Eukaryota</taxon>
        <taxon>Sar</taxon>
        <taxon>Alveolata</taxon>
        <taxon>Apicomplexa</taxon>
        <taxon>Aconoidasida</taxon>
        <taxon>Haemosporida</taxon>
        <taxon>Plasmodiidae</taxon>
        <taxon>Plasmodium</taxon>
        <taxon>Plasmodium (Haemamoeba)</taxon>
    </lineage>
</organism>
<feature type="transmembrane region" description="Helical" evidence="1">
    <location>
        <begin position="989"/>
        <end position="1012"/>
    </location>
</feature>
<evidence type="ECO:0000313" key="4">
    <source>
        <dbReference type="Proteomes" id="UP000220797"/>
    </source>
</evidence>
<dbReference type="GeneID" id="39730846"/>
<dbReference type="GO" id="GO:0008237">
    <property type="term" value="F:metallopeptidase activity"/>
    <property type="evidence" value="ECO:0007669"/>
    <property type="project" value="InterPro"/>
</dbReference>
<dbReference type="AlphaFoldDB" id="A0A1J1GV55"/>
<proteinExistence type="predicted"/>
<dbReference type="EC" id="3.4.11.2" evidence="3"/>
<accession>A0A1J1GV55</accession>
<dbReference type="RefSeq" id="XP_028527736.1">
    <property type="nucleotide sequence ID" value="XM_028671044.1"/>
</dbReference>